<evidence type="ECO:0000259" key="8">
    <source>
        <dbReference type="PROSITE" id="PS50011"/>
    </source>
</evidence>
<dbReference type="Gene3D" id="1.10.510.10">
    <property type="entry name" value="Transferase(Phosphotransferase) domain 1"/>
    <property type="match status" value="1"/>
</dbReference>
<accession>A0A5C5VF91</accession>
<dbReference type="CDD" id="cd14014">
    <property type="entry name" value="STKc_PknB_like"/>
    <property type="match status" value="1"/>
</dbReference>
<feature type="transmembrane region" description="Helical" evidence="7">
    <location>
        <begin position="661"/>
        <end position="680"/>
    </location>
</feature>
<evidence type="ECO:0000256" key="2">
    <source>
        <dbReference type="ARBA" id="ARBA00022741"/>
    </source>
</evidence>
<organism evidence="9 10">
    <name type="scientific">Posidoniimonas corsicana</name>
    <dbReference type="NCBI Taxonomy" id="1938618"/>
    <lineage>
        <taxon>Bacteria</taxon>
        <taxon>Pseudomonadati</taxon>
        <taxon>Planctomycetota</taxon>
        <taxon>Planctomycetia</taxon>
        <taxon>Pirellulales</taxon>
        <taxon>Lacipirellulaceae</taxon>
        <taxon>Posidoniimonas</taxon>
    </lineage>
</organism>
<feature type="transmembrane region" description="Helical" evidence="7">
    <location>
        <begin position="603"/>
        <end position="624"/>
    </location>
</feature>
<keyword evidence="7" id="KW-0472">Membrane</keyword>
<keyword evidence="7" id="KW-1133">Transmembrane helix</keyword>
<feature type="domain" description="Protein kinase" evidence="8">
    <location>
        <begin position="53"/>
        <end position="304"/>
    </location>
</feature>
<evidence type="ECO:0000256" key="1">
    <source>
        <dbReference type="ARBA" id="ARBA00022679"/>
    </source>
</evidence>
<gene>
    <name evidence="9" type="primary">prkC_4</name>
    <name evidence="9" type="ORF">KOR34_16630</name>
</gene>
<dbReference type="InterPro" id="IPR000719">
    <property type="entry name" value="Prot_kinase_dom"/>
</dbReference>
<dbReference type="InterPro" id="IPR008271">
    <property type="entry name" value="Ser/Thr_kinase_AS"/>
</dbReference>
<feature type="transmembrane region" description="Helical" evidence="7">
    <location>
        <begin position="546"/>
        <end position="563"/>
    </location>
</feature>
<sequence length="695" mass="75356">MNLPISDPGQAALSGSNGGQADGGLDDGAGPDLPPRQPAKFLYPSGSKPLDGYTIKRGVGRGGFGEVYFATSDAGKEVALKLIRRNLDVELRGVRHCLNLKHQNLIDLYDIRVDDLDDQWVVMEYVSGQSLEEAIEAHPNGMPLELVEWWIRGIAGGVGYLHDHGIVHRDLKPGNIFLDAGGAALGDSGTIKIGDYGLSKFISCSRRSGQTESVGTVHYMAPEIANGRYGREIDTYALGVILYEMLTGHVPFEGESVGEVLMKHLTAEPNLDAVHEPYREIVSRALAKDPEVRLNSVHEIVAMLPADGAAPRPNPAPGPDRGGASYGSDRSAGPSHGPSRHSARPRATVEEPMYAALRDVVNKAKAGWHDANMPPLVQGLLIVAGIIALLSTITLWGPLTIMVGIFYAIYYAVWSIVLKPGLRAKATRSEAPTTYSPLPKPQPVRAQPIAHRPRPKPWREVVHERLRRKPTRERVTQLLGSMFASALLCLLVSAAAATWLVSGETSGDWPAVHMWLSIVTTLGCWGVLAVNTLTEARAEDQAPMRAILLGVGAMIGLIAFSVTDGLSLELPISRDMGPSPTDSMMDKAVAGHRELHDGWKRGVSAPGAAVSMTYFALLFAIPRWWRLAEYTRNKRFSLWSVAVLVLAAWLLHLLWWYPQPVGMVVAGTVAAVTMLASPWFPPSKRVELARARAAI</sequence>
<keyword evidence="1 9" id="KW-0808">Transferase</keyword>
<dbReference type="RefSeq" id="WP_146563865.1">
    <property type="nucleotide sequence ID" value="NZ_SIHJ01000001.1"/>
</dbReference>
<dbReference type="GO" id="GO:0005524">
    <property type="term" value="F:ATP binding"/>
    <property type="evidence" value="ECO:0007669"/>
    <property type="project" value="UniProtKB-UniRule"/>
</dbReference>
<dbReference type="PANTHER" id="PTHR43289:SF6">
    <property type="entry name" value="SERINE_THREONINE-PROTEIN KINASE NEKL-3"/>
    <property type="match status" value="1"/>
</dbReference>
<feature type="region of interest" description="Disordered" evidence="6">
    <location>
        <begin position="306"/>
        <end position="348"/>
    </location>
</feature>
<dbReference type="EC" id="2.7.11.1" evidence="9"/>
<dbReference type="OrthoDB" id="6111975at2"/>
<keyword evidence="7" id="KW-0812">Transmembrane</keyword>
<dbReference type="AlphaFoldDB" id="A0A5C5VF91"/>
<feature type="region of interest" description="Disordered" evidence="6">
    <location>
        <begin position="429"/>
        <end position="450"/>
    </location>
</feature>
<dbReference type="EMBL" id="SIHJ01000001">
    <property type="protein sequence ID" value="TWT36723.1"/>
    <property type="molecule type" value="Genomic_DNA"/>
</dbReference>
<evidence type="ECO:0000256" key="5">
    <source>
        <dbReference type="PROSITE-ProRule" id="PRU10141"/>
    </source>
</evidence>
<dbReference type="InterPro" id="IPR017441">
    <property type="entry name" value="Protein_kinase_ATP_BS"/>
</dbReference>
<feature type="binding site" evidence="5">
    <location>
        <position position="81"/>
    </location>
    <ligand>
        <name>ATP</name>
        <dbReference type="ChEBI" id="CHEBI:30616"/>
    </ligand>
</feature>
<protein>
    <submittedName>
        <fullName evidence="9">Serine/threonine-protein kinase PrkC</fullName>
        <ecNumber evidence="9">2.7.11.1</ecNumber>
    </submittedName>
</protein>
<feature type="transmembrane region" description="Helical" evidence="7">
    <location>
        <begin position="475"/>
        <end position="500"/>
    </location>
</feature>
<proteinExistence type="predicted"/>
<comment type="caution">
    <text evidence="9">The sequence shown here is derived from an EMBL/GenBank/DDBJ whole genome shotgun (WGS) entry which is preliminary data.</text>
</comment>
<feature type="transmembrane region" description="Helical" evidence="7">
    <location>
        <begin position="636"/>
        <end position="655"/>
    </location>
</feature>
<evidence type="ECO:0000256" key="7">
    <source>
        <dbReference type="SAM" id="Phobius"/>
    </source>
</evidence>
<reference evidence="9 10" key="1">
    <citation type="submission" date="2019-02" db="EMBL/GenBank/DDBJ databases">
        <title>Deep-cultivation of Planctomycetes and their phenomic and genomic characterization uncovers novel biology.</title>
        <authorList>
            <person name="Wiegand S."/>
            <person name="Jogler M."/>
            <person name="Boedeker C."/>
            <person name="Pinto D."/>
            <person name="Vollmers J."/>
            <person name="Rivas-Marin E."/>
            <person name="Kohn T."/>
            <person name="Peeters S.H."/>
            <person name="Heuer A."/>
            <person name="Rast P."/>
            <person name="Oberbeckmann S."/>
            <person name="Bunk B."/>
            <person name="Jeske O."/>
            <person name="Meyerdierks A."/>
            <person name="Storesund J.E."/>
            <person name="Kallscheuer N."/>
            <person name="Luecker S."/>
            <person name="Lage O.M."/>
            <person name="Pohl T."/>
            <person name="Merkel B.J."/>
            <person name="Hornburger P."/>
            <person name="Mueller R.-W."/>
            <person name="Bruemmer F."/>
            <person name="Labrenz M."/>
            <person name="Spormann A.M."/>
            <person name="Op Den Camp H."/>
            <person name="Overmann J."/>
            <person name="Amann R."/>
            <person name="Jetten M.S.M."/>
            <person name="Mascher T."/>
            <person name="Medema M.H."/>
            <person name="Devos D.P."/>
            <person name="Kaster A.-K."/>
            <person name="Ovreas L."/>
            <person name="Rohde M."/>
            <person name="Galperin M.Y."/>
            <person name="Jogler C."/>
        </authorList>
    </citation>
    <scope>NUCLEOTIDE SEQUENCE [LARGE SCALE GENOMIC DNA]</scope>
    <source>
        <strain evidence="9 10">KOR34</strain>
    </source>
</reference>
<evidence type="ECO:0000256" key="3">
    <source>
        <dbReference type="ARBA" id="ARBA00022777"/>
    </source>
</evidence>
<dbReference type="SUPFAM" id="SSF56112">
    <property type="entry name" value="Protein kinase-like (PK-like)"/>
    <property type="match status" value="1"/>
</dbReference>
<dbReference type="GO" id="GO:0004674">
    <property type="term" value="F:protein serine/threonine kinase activity"/>
    <property type="evidence" value="ECO:0007669"/>
    <property type="project" value="UniProtKB-EC"/>
</dbReference>
<dbReference type="PANTHER" id="PTHR43289">
    <property type="entry name" value="MITOGEN-ACTIVATED PROTEIN KINASE KINASE KINASE 20-RELATED"/>
    <property type="match status" value="1"/>
</dbReference>
<feature type="region of interest" description="Disordered" evidence="6">
    <location>
        <begin position="1"/>
        <end position="45"/>
    </location>
</feature>
<keyword evidence="10" id="KW-1185">Reference proteome</keyword>
<dbReference type="InterPro" id="IPR011009">
    <property type="entry name" value="Kinase-like_dom_sf"/>
</dbReference>
<dbReference type="Pfam" id="PF00069">
    <property type="entry name" value="Pkinase"/>
    <property type="match status" value="1"/>
</dbReference>
<keyword evidence="3 9" id="KW-0418">Kinase</keyword>
<dbReference type="PROSITE" id="PS50011">
    <property type="entry name" value="PROTEIN_KINASE_DOM"/>
    <property type="match status" value="1"/>
</dbReference>
<evidence type="ECO:0000256" key="6">
    <source>
        <dbReference type="SAM" id="MobiDB-lite"/>
    </source>
</evidence>
<dbReference type="SMART" id="SM00220">
    <property type="entry name" value="S_TKc"/>
    <property type="match status" value="1"/>
</dbReference>
<feature type="transmembrane region" description="Helical" evidence="7">
    <location>
        <begin position="399"/>
        <end position="418"/>
    </location>
</feature>
<evidence type="ECO:0000256" key="4">
    <source>
        <dbReference type="ARBA" id="ARBA00022840"/>
    </source>
</evidence>
<keyword evidence="4 5" id="KW-0067">ATP-binding</keyword>
<keyword evidence="2 5" id="KW-0547">Nucleotide-binding</keyword>
<dbReference type="PROSITE" id="PS00108">
    <property type="entry name" value="PROTEIN_KINASE_ST"/>
    <property type="match status" value="1"/>
</dbReference>
<name>A0A5C5VF91_9BACT</name>
<feature type="transmembrane region" description="Helical" evidence="7">
    <location>
        <begin position="512"/>
        <end position="534"/>
    </location>
</feature>
<evidence type="ECO:0000313" key="9">
    <source>
        <dbReference type="EMBL" id="TWT36723.1"/>
    </source>
</evidence>
<dbReference type="Proteomes" id="UP000316714">
    <property type="component" value="Unassembled WGS sequence"/>
</dbReference>
<dbReference type="PROSITE" id="PS00107">
    <property type="entry name" value="PROTEIN_KINASE_ATP"/>
    <property type="match status" value="1"/>
</dbReference>
<evidence type="ECO:0000313" key="10">
    <source>
        <dbReference type="Proteomes" id="UP000316714"/>
    </source>
</evidence>